<dbReference type="Gene3D" id="3.40.50.300">
    <property type="entry name" value="P-loop containing nucleotide triphosphate hydrolases"/>
    <property type="match status" value="1"/>
</dbReference>
<dbReference type="Proteomes" id="UP000663722">
    <property type="component" value="Chromosome"/>
</dbReference>
<dbReference type="Pfam" id="PF01637">
    <property type="entry name" value="ATPase_2"/>
    <property type="match status" value="1"/>
</dbReference>
<organism evidence="3 4">
    <name type="scientific">Desulfonema magnum</name>
    <dbReference type="NCBI Taxonomy" id="45655"/>
    <lineage>
        <taxon>Bacteria</taxon>
        <taxon>Pseudomonadati</taxon>
        <taxon>Thermodesulfobacteriota</taxon>
        <taxon>Desulfobacteria</taxon>
        <taxon>Desulfobacterales</taxon>
        <taxon>Desulfococcaceae</taxon>
        <taxon>Desulfonema</taxon>
    </lineage>
</organism>
<dbReference type="InterPro" id="IPR027417">
    <property type="entry name" value="P-loop_NTPase"/>
</dbReference>
<protein>
    <submittedName>
        <fullName evidence="3">ATPase domain-containing protein</fullName>
    </submittedName>
</protein>
<evidence type="ECO:0000256" key="1">
    <source>
        <dbReference type="SAM" id="Phobius"/>
    </source>
</evidence>
<feature type="domain" description="ATPase" evidence="2">
    <location>
        <begin position="612"/>
        <end position="840"/>
    </location>
</feature>
<proteinExistence type="predicted"/>
<dbReference type="InterPro" id="IPR011579">
    <property type="entry name" value="ATPase_dom"/>
</dbReference>
<dbReference type="SUPFAM" id="SSF52540">
    <property type="entry name" value="P-loop containing nucleoside triphosphate hydrolases"/>
    <property type="match status" value="1"/>
</dbReference>
<dbReference type="GO" id="GO:0005524">
    <property type="term" value="F:ATP binding"/>
    <property type="evidence" value="ECO:0007669"/>
    <property type="project" value="InterPro"/>
</dbReference>
<keyword evidence="4" id="KW-1185">Reference proteome</keyword>
<keyword evidence="1" id="KW-0472">Membrane</keyword>
<name>A0A975GN52_9BACT</name>
<dbReference type="AlphaFoldDB" id="A0A975GN52"/>
<evidence type="ECO:0000313" key="3">
    <source>
        <dbReference type="EMBL" id="QTA86518.1"/>
    </source>
</evidence>
<dbReference type="KEGG" id="dmm:dnm_025420"/>
<keyword evidence="1" id="KW-1133">Transmembrane helix</keyword>
<evidence type="ECO:0000259" key="2">
    <source>
        <dbReference type="Pfam" id="PF01637"/>
    </source>
</evidence>
<accession>A0A975GN52</accession>
<sequence>MFDLYSIEMLELSDSHFAGEPIRIKARLFKDTTIITDPSIRVKARITDYPSKSEKRQDAKTIKRRGMYIWDYDQPMGDKFNIQMVAFWEEEENVLTEFRKMILVKESPSVDSVDSAISYNKFYIAIFLLLIIIVIFFYFSKKLFDSYGEMKTQRELKKLERKASAGLEEAGKHIDNNQIGEGKKALKEVFQKLKGISKVRQEQQDRIFSNTSEFAYEKYEKSIERNLNRYKYLTKREFNDKKFELRKEYLVSIFKEDPELLSLTATQHGIANMILHSIKQEKKYESNFFEDIAIIMDIFEKNKQGLINTFSRIEYGLNTLENKVEHTEIKHNVYKSYIELLRVKDENVDTVLKNTVKSIKDVPSYIPMYKELLDLYSKVYNSFKVAFRSHDRMFLTKIREFVEQCPNRDRENRNYRIYRNVLKAIEDRIQKNTTVKSREADIGIMLLDEKEVFYSEKNGHGKSGHITLPIRLVNKGASPAWNIAIWIELDKDSHFAPSAYHNILSIYPTPEILPDAQEDEFGNIEIKRPGIGLIPIKLYARHGKINNKNRYIKIKLIKFFIDFIDYSIDKNQGEPRESKQEFEDIVVKFLPIDEIHNPYGDNFCLKLLPKVFCDRKNFVDFVKEKMKSKSNNVLNLYGLPGTGKTSFMFNFQQKEKENYMIIILTRTERLDTIENYSKKVKSDNYMLFFSDSSKTETLDNHNFLAIFNRELDRKIKMNKPVVLFVDDVDDLIKDISDWGGKWLENFLKSLHNLLKRKENVNIVVCGRKSLKEIQIEDDDNWKNLISMSGSSDSKEFTPLDKDEAQAFFNIKSKVNGESVYTEHAIKSILRKTGGNPRLLQATCYNLMESKKDWKYDRPLDFWDVDEISNIIIQKERAWYLYEIWNGFDEAEQAVLKILANRLKTDDKSVRLIERPSYLSIREELLKTGSLNKNEYPTDVIKRLISKGIIMNLRSLLDFRIGLLRKWINVNISRSKTSDSSKKVRSSAFRR</sequence>
<dbReference type="EMBL" id="CP061800">
    <property type="protein sequence ID" value="QTA86518.1"/>
    <property type="molecule type" value="Genomic_DNA"/>
</dbReference>
<evidence type="ECO:0000313" key="4">
    <source>
        <dbReference type="Proteomes" id="UP000663722"/>
    </source>
</evidence>
<reference evidence="3" key="1">
    <citation type="journal article" date="2021" name="Microb. Physiol.">
        <title>Proteogenomic Insights into the Physiology of Marine, Sulfate-Reducing, Filamentous Desulfonema limicola and Desulfonema magnum.</title>
        <authorList>
            <person name="Schnaars V."/>
            <person name="Wohlbrand L."/>
            <person name="Scheve S."/>
            <person name="Hinrichs C."/>
            <person name="Reinhardt R."/>
            <person name="Rabus R."/>
        </authorList>
    </citation>
    <scope>NUCLEOTIDE SEQUENCE</scope>
    <source>
        <strain evidence="3">4be13</strain>
    </source>
</reference>
<gene>
    <name evidence="3" type="ORF">dnm_025420</name>
</gene>
<keyword evidence="1" id="KW-0812">Transmembrane</keyword>
<feature type="transmembrane region" description="Helical" evidence="1">
    <location>
        <begin position="122"/>
        <end position="140"/>
    </location>
</feature>